<accession>A0A562N3V3</accession>
<organism evidence="1 2">
    <name type="scientific">Mesorhizobium tianshanense</name>
    <dbReference type="NCBI Taxonomy" id="39844"/>
    <lineage>
        <taxon>Bacteria</taxon>
        <taxon>Pseudomonadati</taxon>
        <taxon>Pseudomonadota</taxon>
        <taxon>Alphaproteobacteria</taxon>
        <taxon>Hyphomicrobiales</taxon>
        <taxon>Phyllobacteriaceae</taxon>
        <taxon>Mesorhizobium</taxon>
    </lineage>
</organism>
<gene>
    <name evidence="1" type="ORF">IQ26_05813</name>
</gene>
<dbReference type="AlphaFoldDB" id="A0A562N3V3"/>
<name>A0A562N3V3_9HYPH</name>
<protein>
    <submittedName>
        <fullName evidence="1">Uncharacterized protein</fullName>
    </submittedName>
</protein>
<dbReference type="EMBL" id="VLKT01000046">
    <property type="protein sequence ID" value="TWI26857.1"/>
    <property type="molecule type" value="Genomic_DNA"/>
</dbReference>
<proteinExistence type="predicted"/>
<evidence type="ECO:0000313" key="2">
    <source>
        <dbReference type="Proteomes" id="UP000317122"/>
    </source>
</evidence>
<reference evidence="1 2" key="1">
    <citation type="journal article" date="2015" name="Stand. Genomic Sci.">
        <title>Genomic Encyclopedia of Bacterial and Archaeal Type Strains, Phase III: the genomes of soil and plant-associated and newly described type strains.</title>
        <authorList>
            <person name="Whitman W.B."/>
            <person name="Woyke T."/>
            <person name="Klenk H.P."/>
            <person name="Zhou Y."/>
            <person name="Lilburn T.G."/>
            <person name="Beck B.J."/>
            <person name="De Vos P."/>
            <person name="Vandamme P."/>
            <person name="Eisen J.A."/>
            <person name="Garrity G."/>
            <person name="Hugenholtz P."/>
            <person name="Kyrpides N.C."/>
        </authorList>
    </citation>
    <scope>NUCLEOTIDE SEQUENCE [LARGE SCALE GENOMIC DNA]</scope>
    <source>
        <strain evidence="1 2">CGMCC 1.2546</strain>
    </source>
</reference>
<comment type="caution">
    <text evidence="1">The sequence shown here is derived from an EMBL/GenBank/DDBJ whole genome shotgun (WGS) entry which is preliminary data.</text>
</comment>
<sequence>MNAHRSNAERLLNRLGRLWMGPAKTGDEGLRLALAEWRMRPELLTLRRPAGALGQLRIGRRSMKISRVNALLKKRCHGLVAPWIVNAPINAAIFQRYVETQLAPELAPGDVVFSAEADGGAIFQLFSR</sequence>
<dbReference type="Proteomes" id="UP000317122">
    <property type="component" value="Unassembled WGS sequence"/>
</dbReference>
<dbReference type="RefSeq" id="WP_208760235.1">
    <property type="nucleotide sequence ID" value="NZ_VLKT01000046.1"/>
</dbReference>
<keyword evidence="2" id="KW-1185">Reference proteome</keyword>
<evidence type="ECO:0000313" key="1">
    <source>
        <dbReference type="EMBL" id="TWI26857.1"/>
    </source>
</evidence>